<dbReference type="InterPro" id="IPR052014">
    <property type="entry name" value="Dictyostelium_Tiger"/>
</dbReference>
<dbReference type="Gene3D" id="2.60.120.260">
    <property type="entry name" value="Galactose-binding domain-like"/>
    <property type="match status" value="1"/>
</dbReference>
<organism evidence="3 4">
    <name type="scientific">Flavobacterium soyae</name>
    <dbReference type="NCBI Taxonomy" id="2903098"/>
    <lineage>
        <taxon>Bacteria</taxon>
        <taxon>Pseudomonadati</taxon>
        <taxon>Bacteroidota</taxon>
        <taxon>Flavobacteriia</taxon>
        <taxon>Flavobacteriales</taxon>
        <taxon>Flavobacteriaceae</taxon>
        <taxon>Flavobacterium</taxon>
    </lineage>
</organism>
<dbReference type="RefSeq" id="WP_406843913.1">
    <property type="nucleotide sequence ID" value="NZ_CP150845.1"/>
</dbReference>
<dbReference type="Proteomes" id="UP001623852">
    <property type="component" value="Chromosome"/>
</dbReference>
<evidence type="ECO:0000256" key="1">
    <source>
        <dbReference type="ARBA" id="ARBA00023180"/>
    </source>
</evidence>
<dbReference type="InterPro" id="IPR008979">
    <property type="entry name" value="Galactose-bd-like_sf"/>
</dbReference>
<dbReference type="InterPro" id="IPR002909">
    <property type="entry name" value="IPT_dom"/>
</dbReference>
<evidence type="ECO:0000313" key="4">
    <source>
        <dbReference type="Proteomes" id="UP001623852"/>
    </source>
</evidence>
<proteinExistence type="predicted"/>
<evidence type="ECO:0000313" key="3">
    <source>
        <dbReference type="EMBL" id="WYZ19204.1"/>
    </source>
</evidence>
<accession>A0ABZ2UI15</accession>
<dbReference type="SUPFAM" id="SSF81296">
    <property type="entry name" value="E set domains"/>
    <property type="match status" value="2"/>
</dbReference>
<dbReference type="PANTHER" id="PTHR31341">
    <property type="entry name" value="IPT/TIG DOMAIN-CONTAINING PROTEIN-RELATED-RELATED"/>
    <property type="match status" value="1"/>
</dbReference>
<name>A0ABZ2UI15_9FLAO</name>
<sequence length="347" mass="36950">MKIQIKKGIGFVLLAGLLNLLNGCESDANFKIQEYPELSVSDFSPAIARPTQEITINGSNFGTLKNAVTVYFNGIAVPAANIKSVEDNKIVVTVPDNAQSTGKVSVKVWKFTKELPGSFTFIPGGVITNVTPLMGLENDVITITGKNFGTVKSDIKAAFGGVYGEVISVTDTEIQVKVPKGGITGTLNVYVGLQKLDAGFFLVDAVKISGTIIGTPGSWNNNEATTIAAAFDGNTATFVDGTGASNYYLGYDFEASAAATLKAVRYYPRATYAARMLNGKIYGTNDPSKVGTNGGTLLAAISTTPIYGWNQLIISDTSTSYRYIYYYNETAGNGNNVAEIEFYGKKI</sequence>
<dbReference type="InterPro" id="IPR014756">
    <property type="entry name" value="Ig_E-set"/>
</dbReference>
<dbReference type="Pfam" id="PF01833">
    <property type="entry name" value="TIG"/>
    <property type="match status" value="2"/>
</dbReference>
<feature type="domain" description="IPT/TIG" evidence="2">
    <location>
        <begin position="39"/>
        <end position="121"/>
    </location>
</feature>
<dbReference type="SUPFAM" id="SSF49785">
    <property type="entry name" value="Galactose-binding domain-like"/>
    <property type="match status" value="1"/>
</dbReference>
<keyword evidence="1" id="KW-0325">Glycoprotein</keyword>
<dbReference type="InterPro" id="IPR013783">
    <property type="entry name" value="Ig-like_fold"/>
</dbReference>
<dbReference type="EMBL" id="CP150845">
    <property type="protein sequence ID" value="WYZ19204.1"/>
    <property type="molecule type" value="Genomic_DNA"/>
</dbReference>
<protein>
    <submittedName>
        <fullName evidence="3">IPT/TIG domain-containing protein</fullName>
    </submittedName>
</protein>
<gene>
    <name evidence="3" type="ORF">AABD74_18790</name>
</gene>
<evidence type="ECO:0000259" key="2">
    <source>
        <dbReference type="Pfam" id="PF01833"/>
    </source>
</evidence>
<dbReference type="Gene3D" id="2.60.40.10">
    <property type="entry name" value="Immunoglobulins"/>
    <property type="match status" value="2"/>
</dbReference>
<keyword evidence="4" id="KW-1185">Reference proteome</keyword>
<reference evidence="3 4" key="1">
    <citation type="submission" date="2024-03" db="EMBL/GenBank/DDBJ databases">
        <title>Flavobacterium soyae.</title>
        <authorList>
            <person name="Zheng W."/>
        </authorList>
    </citation>
    <scope>NUCLEOTIDE SEQUENCE [LARGE SCALE GENOMIC DNA]</scope>
    <source>
        <strain evidence="3 4">55</strain>
    </source>
</reference>
<feature type="domain" description="IPT/TIG" evidence="2">
    <location>
        <begin position="126"/>
        <end position="195"/>
    </location>
</feature>